<evidence type="ECO:0000313" key="3">
    <source>
        <dbReference type="Proteomes" id="UP000552709"/>
    </source>
</evidence>
<proteinExistence type="predicted"/>
<dbReference type="AlphaFoldDB" id="A0A7W8NJN0"/>
<sequence length="70" mass="7411">MVISAGVPSKLCTEIQGVPEWHAVPMGVKGGLQGVALRFERRMPGVDGAHLNASAGGQMRESYGAPRHQQ</sequence>
<dbReference type="Proteomes" id="UP000552709">
    <property type="component" value="Unassembled WGS sequence"/>
</dbReference>
<organism evidence="2 3">
    <name type="scientific">Deinococcus humi</name>
    <dbReference type="NCBI Taxonomy" id="662880"/>
    <lineage>
        <taxon>Bacteria</taxon>
        <taxon>Thermotogati</taxon>
        <taxon>Deinococcota</taxon>
        <taxon>Deinococci</taxon>
        <taxon>Deinococcales</taxon>
        <taxon>Deinococcaceae</taxon>
        <taxon>Deinococcus</taxon>
    </lineage>
</organism>
<evidence type="ECO:0000313" key="2">
    <source>
        <dbReference type="EMBL" id="MBB5366287.1"/>
    </source>
</evidence>
<name>A0A7W8NJN0_9DEIO</name>
<evidence type="ECO:0000256" key="1">
    <source>
        <dbReference type="SAM" id="MobiDB-lite"/>
    </source>
</evidence>
<gene>
    <name evidence="2" type="ORF">HNQ08_005416</name>
</gene>
<comment type="caution">
    <text evidence="2">The sequence shown here is derived from an EMBL/GenBank/DDBJ whole genome shotgun (WGS) entry which is preliminary data.</text>
</comment>
<dbReference type="RefSeq" id="WP_184138192.1">
    <property type="nucleotide sequence ID" value="NZ_JACHFL010000034.1"/>
</dbReference>
<reference evidence="2 3" key="1">
    <citation type="submission" date="2020-08" db="EMBL/GenBank/DDBJ databases">
        <title>Genomic Encyclopedia of Type Strains, Phase IV (KMG-IV): sequencing the most valuable type-strain genomes for metagenomic binning, comparative biology and taxonomic classification.</title>
        <authorList>
            <person name="Goeker M."/>
        </authorList>
    </citation>
    <scope>NUCLEOTIDE SEQUENCE [LARGE SCALE GENOMIC DNA]</scope>
    <source>
        <strain evidence="2 3">DSM 27939</strain>
    </source>
</reference>
<feature type="region of interest" description="Disordered" evidence="1">
    <location>
        <begin position="48"/>
        <end position="70"/>
    </location>
</feature>
<keyword evidence="3" id="KW-1185">Reference proteome</keyword>
<accession>A0A7W8NJN0</accession>
<dbReference type="EMBL" id="JACHFL010000034">
    <property type="protein sequence ID" value="MBB5366287.1"/>
    <property type="molecule type" value="Genomic_DNA"/>
</dbReference>
<protein>
    <submittedName>
        <fullName evidence="2">Uncharacterized protein</fullName>
    </submittedName>
</protein>